<dbReference type="PRINTS" id="PR00032">
    <property type="entry name" value="HTHARAC"/>
</dbReference>
<evidence type="ECO:0000256" key="2">
    <source>
        <dbReference type="ARBA" id="ARBA00023125"/>
    </source>
</evidence>
<dbReference type="InterPro" id="IPR009057">
    <property type="entry name" value="Homeodomain-like_sf"/>
</dbReference>
<dbReference type="InterPro" id="IPR029062">
    <property type="entry name" value="Class_I_gatase-like"/>
</dbReference>
<dbReference type="InterPro" id="IPR020449">
    <property type="entry name" value="Tscrpt_reg_AraC-type_HTH"/>
</dbReference>
<dbReference type="PANTHER" id="PTHR43130:SF3">
    <property type="entry name" value="HTH-TYPE TRANSCRIPTIONAL REGULATOR RV1931C"/>
    <property type="match status" value="1"/>
</dbReference>
<dbReference type="SMART" id="SM00342">
    <property type="entry name" value="HTH_ARAC"/>
    <property type="match status" value="1"/>
</dbReference>
<evidence type="ECO:0000256" key="1">
    <source>
        <dbReference type="ARBA" id="ARBA00023015"/>
    </source>
</evidence>
<dbReference type="Pfam" id="PF01965">
    <property type="entry name" value="DJ-1_PfpI"/>
    <property type="match status" value="1"/>
</dbReference>
<dbReference type="PANTHER" id="PTHR43130">
    <property type="entry name" value="ARAC-FAMILY TRANSCRIPTIONAL REGULATOR"/>
    <property type="match status" value="1"/>
</dbReference>
<name>A0ABT8YNA0_9HYPH</name>
<keyword evidence="1" id="KW-0805">Transcription regulation</keyword>
<dbReference type="CDD" id="cd03136">
    <property type="entry name" value="GATase1_AraC_ArgR_like"/>
    <property type="match status" value="1"/>
</dbReference>
<keyword evidence="6" id="KW-1185">Reference proteome</keyword>
<dbReference type="InterPro" id="IPR002818">
    <property type="entry name" value="DJ-1/PfpI"/>
</dbReference>
<dbReference type="Pfam" id="PF12833">
    <property type="entry name" value="HTH_18"/>
    <property type="match status" value="1"/>
</dbReference>
<dbReference type="Proteomes" id="UP001174932">
    <property type="component" value="Unassembled WGS sequence"/>
</dbReference>
<accession>A0ABT8YNA0</accession>
<keyword evidence="3" id="KW-0804">Transcription</keyword>
<organism evidence="5 6">
    <name type="scientific">Rhizobium alvei</name>
    <dbReference type="NCBI Taxonomy" id="1132659"/>
    <lineage>
        <taxon>Bacteria</taxon>
        <taxon>Pseudomonadati</taxon>
        <taxon>Pseudomonadota</taxon>
        <taxon>Alphaproteobacteria</taxon>
        <taxon>Hyphomicrobiales</taxon>
        <taxon>Rhizobiaceae</taxon>
        <taxon>Rhizobium/Agrobacterium group</taxon>
        <taxon>Rhizobium</taxon>
    </lineage>
</organism>
<gene>
    <name evidence="5" type="ORF">Q4481_14200</name>
</gene>
<dbReference type="Gene3D" id="1.10.10.60">
    <property type="entry name" value="Homeodomain-like"/>
    <property type="match status" value="1"/>
</dbReference>
<reference evidence="5" key="1">
    <citation type="journal article" date="2015" name="Int. J. Syst. Evol. Microbiol.">
        <title>Rhizobium alvei sp. nov., isolated from a freshwater river.</title>
        <authorList>
            <person name="Sheu S.Y."/>
            <person name="Huang H.W."/>
            <person name="Young C.C."/>
            <person name="Chen W.M."/>
        </authorList>
    </citation>
    <scope>NUCLEOTIDE SEQUENCE</scope>
    <source>
        <strain evidence="5">TNR-22</strain>
    </source>
</reference>
<evidence type="ECO:0000313" key="6">
    <source>
        <dbReference type="Proteomes" id="UP001174932"/>
    </source>
</evidence>
<dbReference type="InterPro" id="IPR018062">
    <property type="entry name" value="HTH_AraC-typ_CS"/>
</dbReference>
<evidence type="ECO:0000256" key="3">
    <source>
        <dbReference type="ARBA" id="ARBA00023163"/>
    </source>
</evidence>
<evidence type="ECO:0000259" key="4">
    <source>
        <dbReference type="PROSITE" id="PS01124"/>
    </source>
</evidence>
<feature type="domain" description="HTH araC/xylS-type" evidence="4">
    <location>
        <begin position="233"/>
        <end position="331"/>
    </location>
</feature>
<comment type="caution">
    <text evidence="5">The sequence shown here is derived from an EMBL/GenBank/DDBJ whole genome shotgun (WGS) entry which is preliminary data.</text>
</comment>
<dbReference type="EMBL" id="JAUOZU010000009">
    <property type="protein sequence ID" value="MDO6965117.1"/>
    <property type="molecule type" value="Genomic_DNA"/>
</dbReference>
<proteinExistence type="predicted"/>
<dbReference type="SUPFAM" id="SSF52317">
    <property type="entry name" value="Class I glutamine amidotransferase-like"/>
    <property type="match status" value="1"/>
</dbReference>
<dbReference type="RefSeq" id="WP_304377051.1">
    <property type="nucleotide sequence ID" value="NZ_JAUOZU010000009.1"/>
</dbReference>
<dbReference type="SUPFAM" id="SSF46689">
    <property type="entry name" value="Homeodomain-like"/>
    <property type="match status" value="2"/>
</dbReference>
<protein>
    <submittedName>
        <fullName evidence="5">GlxA family transcriptional regulator</fullName>
    </submittedName>
</protein>
<keyword evidence="2" id="KW-0238">DNA-binding</keyword>
<dbReference type="InterPro" id="IPR018060">
    <property type="entry name" value="HTH_AraC"/>
</dbReference>
<dbReference type="InterPro" id="IPR052158">
    <property type="entry name" value="INH-QAR"/>
</dbReference>
<dbReference type="Gene3D" id="3.40.50.880">
    <property type="match status" value="1"/>
</dbReference>
<reference evidence="5" key="2">
    <citation type="submission" date="2023-07" db="EMBL/GenBank/DDBJ databases">
        <authorList>
            <person name="Shen H."/>
        </authorList>
    </citation>
    <scope>NUCLEOTIDE SEQUENCE</scope>
    <source>
        <strain evidence="5">TNR-22</strain>
    </source>
</reference>
<evidence type="ECO:0000313" key="5">
    <source>
        <dbReference type="EMBL" id="MDO6965117.1"/>
    </source>
</evidence>
<dbReference type="PROSITE" id="PS01124">
    <property type="entry name" value="HTH_ARAC_FAMILY_2"/>
    <property type="match status" value="1"/>
</dbReference>
<dbReference type="PROSITE" id="PS00041">
    <property type="entry name" value="HTH_ARAC_FAMILY_1"/>
    <property type="match status" value="1"/>
</dbReference>
<sequence>MSGVTSSARAAEQPRPALKVGFVLSKNFTLSAFALFVDTLRLASDEDDRSSRRNCDWQVLSSNGHLIRSSCGVQIAPAVGLPDPKEFDYIAVVGGLLNVEEPIDDQMQAYIKRATRENVRVIGVCTGSFVLAQAGLLKRRTACVSWLHHNEYVERFPDHKITSNQLYVEDQEIITCAGGSAVADLAASLVRRHVGNKAERNALQILQIERRREGKEVQPRNPLATDHRDSRVRQALIFMENHIDKPLSMDKVAESIGLSRRQMERLFDRRLGLSPAAVFTRLKMRRARTLVLQTSKPLIDIALDIGFENSSHFGRKFRETFGYTPNTLRKTQKEQGFVHLDDDLFETAANR</sequence>